<organism evidence="1 2">
    <name type="scientific">Melipona bicolor</name>
    <dbReference type="NCBI Taxonomy" id="60889"/>
    <lineage>
        <taxon>Eukaryota</taxon>
        <taxon>Metazoa</taxon>
        <taxon>Ecdysozoa</taxon>
        <taxon>Arthropoda</taxon>
        <taxon>Hexapoda</taxon>
        <taxon>Insecta</taxon>
        <taxon>Pterygota</taxon>
        <taxon>Neoptera</taxon>
        <taxon>Endopterygota</taxon>
        <taxon>Hymenoptera</taxon>
        <taxon>Apocrita</taxon>
        <taxon>Aculeata</taxon>
        <taxon>Apoidea</taxon>
        <taxon>Anthophila</taxon>
        <taxon>Apidae</taxon>
        <taxon>Melipona</taxon>
    </lineage>
</organism>
<evidence type="ECO:0000313" key="2">
    <source>
        <dbReference type="Proteomes" id="UP001177670"/>
    </source>
</evidence>
<dbReference type="EMBL" id="JAHYIQ010000028">
    <property type="protein sequence ID" value="KAK1120982.1"/>
    <property type="molecule type" value="Genomic_DNA"/>
</dbReference>
<evidence type="ECO:0000313" key="1">
    <source>
        <dbReference type="EMBL" id="KAK1120982.1"/>
    </source>
</evidence>
<reference evidence="1" key="1">
    <citation type="submission" date="2021-10" db="EMBL/GenBank/DDBJ databases">
        <title>Melipona bicolor Genome sequencing and assembly.</title>
        <authorList>
            <person name="Araujo N.S."/>
            <person name="Arias M.C."/>
        </authorList>
    </citation>
    <scope>NUCLEOTIDE SEQUENCE</scope>
    <source>
        <strain evidence="1">USP_2M_L1-L4_2017</strain>
        <tissue evidence="1">Whole body</tissue>
    </source>
</reference>
<keyword evidence="2" id="KW-1185">Reference proteome</keyword>
<sequence length="76" mass="8351">MEERPVSQSTAAVISISRSCTTATPLLRPFKSPGLSSAFSLGWIHSSADISKHDHFQPYTLHLELYLPPIAQQSVD</sequence>
<dbReference type="AlphaFoldDB" id="A0AA40FLR5"/>
<proteinExistence type="predicted"/>
<dbReference type="Proteomes" id="UP001177670">
    <property type="component" value="Unassembled WGS sequence"/>
</dbReference>
<feature type="non-terminal residue" evidence="1">
    <location>
        <position position="76"/>
    </location>
</feature>
<comment type="caution">
    <text evidence="1">The sequence shown here is derived from an EMBL/GenBank/DDBJ whole genome shotgun (WGS) entry which is preliminary data.</text>
</comment>
<name>A0AA40FLR5_9HYME</name>
<gene>
    <name evidence="1" type="ORF">K0M31_010767</name>
</gene>
<protein>
    <submittedName>
        <fullName evidence="1">Uncharacterized protein</fullName>
    </submittedName>
</protein>
<accession>A0AA40FLR5</accession>